<sequence length="101" mass="11160">MGPTADIYCAVFPQMTSSCIGNKREKKQPAAKMHLVVAHNSGNTLIFFFVTSGVGIDRWPPDKLNDREERIVLHGIPCSMAARAWTCLLLLSPHSEHQQAA</sequence>
<dbReference type="EMBL" id="JAFIRN010000012">
    <property type="protein sequence ID" value="KAG5837783.1"/>
    <property type="molecule type" value="Genomic_DNA"/>
</dbReference>
<organism evidence="1 2">
    <name type="scientific">Anguilla anguilla</name>
    <name type="common">European freshwater eel</name>
    <name type="synonym">Muraena anguilla</name>
    <dbReference type="NCBI Taxonomy" id="7936"/>
    <lineage>
        <taxon>Eukaryota</taxon>
        <taxon>Metazoa</taxon>
        <taxon>Chordata</taxon>
        <taxon>Craniata</taxon>
        <taxon>Vertebrata</taxon>
        <taxon>Euteleostomi</taxon>
        <taxon>Actinopterygii</taxon>
        <taxon>Neopterygii</taxon>
        <taxon>Teleostei</taxon>
        <taxon>Anguilliformes</taxon>
        <taxon>Anguillidae</taxon>
        <taxon>Anguilla</taxon>
    </lineage>
</organism>
<comment type="caution">
    <text evidence="1">The sequence shown here is derived from an EMBL/GenBank/DDBJ whole genome shotgun (WGS) entry which is preliminary data.</text>
</comment>
<evidence type="ECO:0000313" key="1">
    <source>
        <dbReference type="EMBL" id="KAG5837783.1"/>
    </source>
</evidence>
<name>A0A9D3LZG7_ANGAN</name>
<gene>
    <name evidence="1" type="ORF">ANANG_G00216350</name>
</gene>
<evidence type="ECO:0000313" key="2">
    <source>
        <dbReference type="Proteomes" id="UP001044222"/>
    </source>
</evidence>
<reference evidence="1" key="1">
    <citation type="submission" date="2021-01" db="EMBL/GenBank/DDBJ databases">
        <title>A chromosome-scale assembly of European eel, Anguilla anguilla.</title>
        <authorList>
            <person name="Henkel C."/>
            <person name="Jong-Raadsen S.A."/>
            <person name="Dufour S."/>
            <person name="Weltzien F.-A."/>
            <person name="Palstra A.P."/>
            <person name="Pelster B."/>
            <person name="Spaink H.P."/>
            <person name="Van Den Thillart G.E."/>
            <person name="Jansen H."/>
            <person name="Zahm M."/>
            <person name="Klopp C."/>
            <person name="Cedric C."/>
            <person name="Louis A."/>
            <person name="Berthelot C."/>
            <person name="Parey E."/>
            <person name="Roest Crollius H."/>
            <person name="Montfort J."/>
            <person name="Robinson-Rechavi M."/>
            <person name="Bucao C."/>
            <person name="Bouchez O."/>
            <person name="Gislard M."/>
            <person name="Lluch J."/>
            <person name="Milhes M."/>
            <person name="Lampietro C."/>
            <person name="Lopez Roques C."/>
            <person name="Donnadieu C."/>
            <person name="Braasch I."/>
            <person name="Desvignes T."/>
            <person name="Postlethwait J."/>
            <person name="Bobe J."/>
            <person name="Guiguen Y."/>
            <person name="Dirks R."/>
        </authorList>
    </citation>
    <scope>NUCLEOTIDE SEQUENCE</scope>
    <source>
        <strain evidence="1">Tag_6206</strain>
        <tissue evidence="1">Liver</tissue>
    </source>
</reference>
<proteinExistence type="predicted"/>
<dbReference type="AlphaFoldDB" id="A0A9D3LZG7"/>
<dbReference type="Proteomes" id="UP001044222">
    <property type="component" value="Chromosome 12"/>
</dbReference>
<protein>
    <submittedName>
        <fullName evidence="1">Uncharacterized protein</fullName>
    </submittedName>
</protein>
<keyword evidence="2" id="KW-1185">Reference proteome</keyword>
<accession>A0A9D3LZG7</accession>